<name>B9W4B5_9HYME</name>
<accession>B9W4B5</accession>
<dbReference type="EMBL" id="FM201591">
    <property type="protein sequence ID" value="CAR40199.1"/>
    <property type="molecule type" value="mRNA"/>
</dbReference>
<gene>
    <name evidence="1" type="primary">HzNVorf9-like2</name>
</gene>
<sequence length="232" mass="26954">MSTLRDPNDAYLEISRVVDVGEGALKKIYTTDKAAFDVNIIQKIISFCYKKEYGLLDLLDLSDVLKLTIFRQYSQETNVDQLNILEKYIDIYLLAICKYKSQNSYLVRNKLLPLLRVRTKPPFCEPDVIAKGKVSLKQNIRCTKNLNNRKNVDLAQTIRIQQFHIRNASYEQLNFIDRSNVFRSKQFCLDGDIICNIASVLLSLQTIILKCNQEMGFKVNQFLEVNIIEWDI</sequence>
<evidence type="ECO:0000313" key="1">
    <source>
        <dbReference type="EMBL" id="CAR40199.1"/>
    </source>
</evidence>
<dbReference type="AlphaFoldDB" id="B9W4B5"/>
<reference evidence="1" key="1">
    <citation type="journal article" date="2009" name="Science">
        <title>Polydnaviruses of Braconid Wasps Derive from an Ancestral Nudivirus.</title>
        <authorList>
            <person name="Bezier A."/>
            <person name="Annaheim M."/>
            <person name="Herbiniere J."/>
            <person name="Wetterwald C."/>
            <person name="Gyapay G."/>
            <person name="Bernard-Samain S."/>
            <person name="Wincker P."/>
            <person name="Roditi I."/>
            <person name="Heller M."/>
            <person name="Belgahzi M."/>
            <person name="Pfister-Wilhem R."/>
            <person name="Periquet G."/>
            <person name="Dupuy C."/>
            <person name="Huguet E."/>
            <person name="Volkoff A.N."/>
            <person name="Lanzrein B."/>
            <person name="Drezen J.M."/>
        </authorList>
    </citation>
    <scope>NUCLEOTIDE SEQUENCE</scope>
    <source>
        <tissue evidence="1">Ovary</tissue>
    </source>
</reference>
<organism evidence="1">
    <name type="scientific">Chelonus inanitus</name>
    <dbReference type="NCBI Taxonomy" id="49201"/>
    <lineage>
        <taxon>Eukaryota</taxon>
        <taxon>Metazoa</taxon>
        <taxon>Ecdysozoa</taxon>
        <taxon>Arthropoda</taxon>
        <taxon>Hexapoda</taxon>
        <taxon>Insecta</taxon>
        <taxon>Pterygota</taxon>
        <taxon>Neoptera</taxon>
        <taxon>Endopterygota</taxon>
        <taxon>Hymenoptera</taxon>
        <taxon>Apocrita</taxon>
        <taxon>Ichneumonoidea</taxon>
        <taxon>Braconidae</taxon>
        <taxon>Cheloninae</taxon>
        <taxon>Chelonus</taxon>
    </lineage>
</organism>
<proteinExistence type="evidence at transcript level"/>
<protein>
    <submittedName>
        <fullName evidence="1">HzNVORF9-like2 protein</fullName>
    </submittedName>
</protein>